<sequence>MNPYHGARIVLGFLALLLGGWSLPAGAHLTPNSELVLTIGDDGVSADIVVPQGEYAYATGNPVGRDPAAIAIARRYLSDHLRVTSYDGTAWSIAFEEVEFKQIAGPPDLHATARLVPPDGRSPRRFTIQWSALFGELPSHFALVVLAEKPDASKSDGRTVLGALRAGNTVLEVRRDDARPGAALLDAARLGVQHIIGGYDHLLFLLALLLPAPLAARAGRWAAPRRARDTALQLVRIVTAFTIGHSLTLVGATLGGWRLPAAPVEVLIAVSVLVTAIHAIRPLMPNREHYVALAFGLVHGLAFATLLGNAGAGTASTAANLLGFNLGIEVVQLAIVAAVVPPLVIVAHARWFGFLRIALGGLTLAVSLAWIANRALGVGTGVVEEIDAVASHGLWALAGFYALAGYQIATRAAWRPQAG</sequence>
<keyword evidence="3" id="KW-1185">Reference proteome</keyword>
<keyword evidence="1" id="KW-0472">Membrane</keyword>
<comment type="caution">
    <text evidence="2">The sequence shown here is derived from an EMBL/GenBank/DDBJ whole genome shotgun (WGS) entry which is preliminary data.</text>
</comment>
<protein>
    <submittedName>
        <fullName evidence="2">HupE/UreJ family protein</fullName>
    </submittedName>
</protein>
<feature type="transmembrane region" description="Helical" evidence="1">
    <location>
        <begin position="324"/>
        <end position="346"/>
    </location>
</feature>
<dbReference type="Pfam" id="PF13795">
    <property type="entry name" value="HupE_UreJ_2"/>
    <property type="match status" value="1"/>
</dbReference>
<feature type="transmembrane region" description="Helical" evidence="1">
    <location>
        <begin position="353"/>
        <end position="372"/>
    </location>
</feature>
<feature type="transmembrane region" description="Helical" evidence="1">
    <location>
        <begin position="234"/>
        <end position="255"/>
    </location>
</feature>
<keyword evidence="1" id="KW-0812">Transmembrane</keyword>
<evidence type="ECO:0000256" key="1">
    <source>
        <dbReference type="SAM" id="Phobius"/>
    </source>
</evidence>
<feature type="transmembrane region" description="Helical" evidence="1">
    <location>
        <begin position="202"/>
        <end position="222"/>
    </location>
</feature>
<proteinExistence type="predicted"/>
<dbReference type="RefSeq" id="WP_259960847.1">
    <property type="nucleotide sequence ID" value="NZ_JAOAMV010000002.1"/>
</dbReference>
<feature type="transmembrane region" description="Helical" evidence="1">
    <location>
        <begin position="392"/>
        <end position="414"/>
    </location>
</feature>
<dbReference type="AlphaFoldDB" id="A0A9X2VZ50"/>
<gene>
    <name evidence="2" type="ORF">N0B51_03550</name>
</gene>
<organism evidence="2 3">
    <name type="scientific">Tsuneonella litorea</name>
    <dbReference type="NCBI Taxonomy" id="2976475"/>
    <lineage>
        <taxon>Bacteria</taxon>
        <taxon>Pseudomonadati</taxon>
        <taxon>Pseudomonadota</taxon>
        <taxon>Alphaproteobacteria</taxon>
        <taxon>Sphingomonadales</taxon>
        <taxon>Erythrobacteraceae</taxon>
        <taxon>Tsuneonella</taxon>
    </lineage>
</organism>
<reference evidence="2" key="1">
    <citation type="submission" date="2022-09" db="EMBL/GenBank/DDBJ databases">
        <title>The genome sequence of Tsuneonella sp. YG55.</title>
        <authorList>
            <person name="Liu Y."/>
        </authorList>
    </citation>
    <scope>NUCLEOTIDE SEQUENCE</scope>
    <source>
        <strain evidence="2">YG55</strain>
    </source>
</reference>
<dbReference type="InterPro" id="IPR032809">
    <property type="entry name" value="Put_HupE_UreJ"/>
</dbReference>
<dbReference type="EMBL" id="JAOAMV010000002">
    <property type="protein sequence ID" value="MCT2558050.1"/>
    <property type="molecule type" value="Genomic_DNA"/>
</dbReference>
<name>A0A9X2VZ50_9SPHN</name>
<feature type="transmembrane region" description="Helical" evidence="1">
    <location>
        <begin position="261"/>
        <end position="280"/>
    </location>
</feature>
<evidence type="ECO:0000313" key="3">
    <source>
        <dbReference type="Proteomes" id="UP001142648"/>
    </source>
</evidence>
<dbReference type="Proteomes" id="UP001142648">
    <property type="component" value="Unassembled WGS sequence"/>
</dbReference>
<accession>A0A9X2VZ50</accession>
<evidence type="ECO:0000313" key="2">
    <source>
        <dbReference type="EMBL" id="MCT2558050.1"/>
    </source>
</evidence>
<feature type="transmembrane region" description="Helical" evidence="1">
    <location>
        <begin position="292"/>
        <end position="312"/>
    </location>
</feature>
<keyword evidence="1" id="KW-1133">Transmembrane helix</keyword>